<keyword evidence="2" id="KW-1003">Cell membrane</keyword>
<feature type="transmembrane region" description="Helical" evidence="6">
    <location>
        <begin position="39"/>
        <end position="63"/>
    </location>
</feature>
<evidence type="ECO:0000256" key="2">
    <source>
        <dbReference type="ARBA" id="ARBA00022475"/>
    </source>
</evidence>
<organism evidence="7 8">
    <name type="scientific">Zhihengliuella flava</name>
    <dbReference type="NCBI Taxonomy" id="1285193"/>
    <lineage>
        <taxon>Bacteria</taxon>
        <taxon>Bacillati</taxon>
        <taxon>Actinomycetota</taxon>
        <taxon>Actinomycetes</taxon>
        <taxon>Micrococcales</taxon>
        <taxon>Micrococcaceae</taxon>
        <taxon>Zhihengliuella</taxon>
    </lineage>
</organism>
<evidence type="ECO:0000256" key="1">
    <source>
        <dbReference type="ARBA" id="ARBA00004651"/>
    </source>
</evidence>
<reference evidence="7" key="1">
    <citation type="submission" date="2020-11" db="EMBL/GenBank/DDBJ databases">
        <title>Sequencing the genomes of 1000 actinobacteria strains.</title>
        <authorList>
            <person name="Klenk H.-P."/>
        </authorList>
    </citation>
    <scope>NUCLEOTIDE SEQUENCE</scope>
    <source>
        <strain evidence="7">DSM 26152</strain>
    </source>
</reference>
<dbReference type="GO" id="GO:0015171">
    <property type="term" value="F:amino acid transmembrane transporter activity"/>
    <property type="evidence" value="ECO:0007669"/>
    <property type="project" value="TreeGrafter"/>
</dbReference>
<dbReference type="GO" id="GO:0005886">
    <property type="term" value="C:plasma membrane"/>
    <property type="evidence" value="ECO:0007669"/>
    <property type="project" value="UniProtKB-SubCell"/>
</dbReference>
<keyword evidence="5 6" id="KW-0472">Membrane</keyword>
<dbReference type="AlphaFoldDB" id="A0A931DD96"/>
<protein>
    <submittedName>
        <fullName evidence="7">L-lysine exporter family protein LysE/ArgO</fullName>
    </submittedName>
</protein>
<dbReference type="InterPro" id="IPR001123">
    <property type="entry name" value="LeuE-type"/>
</dbReference>
<keyword evidence="8" id="KW-1185">Reference proteome</keyword>
<keyword evidence="3 6" id="KW-0812">Transmembrane</keyword>
<comment type="subcellular location">
    <subcellularLocation>
        <location evidence="1">Cell membrane</location>
        <topology evidence="1">Multi-pass membrane protein</topology>
    </subcellularLocation>
</comment>
<feature type="transmembrane region" description="Helical" evidence="6">
    <location>
        <begin position="69"/>
        <end position="90"/>
    </location>
</feature>
<dbReference type="EMBL" id="JADOTZ010000001">
    <property type="protein sequence ID" value="MBG6084713.1"/>
    <property type="molecule type" value="Genomic_DNA"/>
</dbReference>
<comment type="caution">
    <text evidence="7">The sequence shown here is derived from an EMBL/GenBank/DDBJ whole genome shotgun (WGS) entry which is preliminary data.</text>
</comment>
<dbReference type="Pfam" id="PF01810">
    <property type="entry name" value="LysE"/>
    <property type="match status" value="1"/>
</dbReference>
<evidence type="ECO:0000256" key="4">
    <source>
        <dbReference type="ARBA" id="ARBA00022989"/>
    </source>
</evidence>
<evidence type="ECO:0000313" key="8">
    <source>
        <dbReference type="Proteomes" id="UP000625033"/>
    </source>
</evidence>
<keyword evidence="4 6" id="KW-1133">Transmembrane helix</keyword>
<sequence length="211" mass="21701">MTLLLSALSGLAMGLSLIVSIGAQNAFVLRQGIRRQHVALVVCICALSDVVLIAVGVAGFGTLIAGTEWILQIARFGGAACLLVFGALALKRAVRPAALTAAEEPTTRGSGATAAALTVLGLTWLNPQVYLETIVLLGSVATAQASQHGDAARWAFGGGAMIASVAWFTALGAGARLLQPLFARPAAWRVLDAVVAAMMFTLATLLLIRPL</sequence>
<name>A0A931DD96_9MICC</name>
<accession>A0A931DD96</accession>
<gene>
    <name evidence="7" type="ORF">IW252_001480</name>
</gene>
<dbReference type="Proteomes" id="UP000625033">
    <property type="component" value="Unassembled WGS sequence"/>
</dbReference>
<evidence type="ECO:0000256" key="6">
    <source>
        <dbReference type="SAM" id="Phobius"/>
    </source>
</evidence>
<feature type="transmembrane region" description="Helical" evidence="6">
    <location>
        <begin position="186"/>
        <end position="208"/>
    </location>
</feature>
<proteinExistence type="predicted"/>
<dbReference type="PANTHER" id="PTHR30086">
    <property type="entry name" value="ARGININE EXPORTER PROTEIN ARGO"/>
    <property type="match status" value="1"/>
</dbReference>
<evidence type="ECO:0000256" key="3">
    <source>
        <dbReference type="ARBA" id="ARBA00022692"/>
    </source>
</evidence>
<feature type="transmembrane region" description="Helical" evidence="6">
    <location>
        <begin position="6"/>
        <end position="27"/>
    </location>
</feature>
<feature type="transmembrane region" description="Helical" evidence="6">
    <location>
        <begin position="154"/>
        <end position="174"/>
    </location>
</feature>
<evidence type="ECO:0000256" key="5">
    <source>
        <dbReference type="ARBA" id="ARBA00023136"/>
    </source>
</evidence>
<dbReference type="PANTHER" id="PTHR30086:SF20">
    <property type="entry name" value="ARGININE EXPORTER PROTEIN ARGO-RELATED"/>
    <property type="match status" value="1"/>
</dbReference>
<evidence type="ECO:0000313" key="7">
    <source>
        <dbReference type="EMBL" id="MBG6084713.1"/>
    </source>
</evidence>